<organism evidence="3 4">
    <name type="scientific">Halolamina salifodinae</name>
    <dbReference type="NCBI Taxonomy" id="1202767"/>
    <lineage>
        <taxon>Archaea</taxon>
        <taxon>Methanobacteriati</taxon>
        <taxon>Methanobacteriota</taxon>
        <taxon>Stenosarchaea group</taxon>
        <taxon>Halobacteria</taxon>
        <taxon>Halobacteriales</taxon>
        <taxon>Haloferacaceae</taxon>
    </lineage>
</organism>
<gene>
    <name evidence="3" type="ORF">J2753_002320</name>
</gene>
<keyword evidence="2" id="KW-0472">Membrane</keyword>
<feature type="transmembrane region" description="Helical" evidence="2">
    <location>
        <begin position="127"/>
        <end position="149"/>
    </location>
</feature>
<proteinExistence type="predicted"/>
<keyword evidence="2" id="KW-1133">Transmembrane helix</keyword>
<keyword evidence="2" id="KW-0812">Transmembrane</keyword>
<protein>
    <submittedName>
        <fullName evidence="3">Uncharacterized protein</fullName>
    </submittedName>
</protein>
<accession>A0A8T4GZF7</accession>
<feature type="transmembrane region" description="Helical" evidence="2">
    <location>
        <begin position="98"/>
        <end position="115"/>
    </location>
</feature>
<feature type="transmembrane region" description="Helical" evidence="2">
    <location>
        <begin position="169"/>
        <end position="190"/>
    </location>
</feature>
<reference evidence="3" key="1">
    <citation type="submission" date="2021-03" db="EMBL/GenBank/DDBJ databases">
        <title>Genomic Encyclopedia of Type Strains, Phase IV (KMG-IV): sequencing the most valuable type-strain genomes for metagenomic binning, comparative biology and taxonomic classification.</title>
        <authorList>
            <person name="Goeker M."/>
        </authorList>
    </citation>
    <scope>NUCLEOTIDE SEQUENCE</scope>
    <source>
        <strain evidence="3">DSM 26232</strain>
    </source>
</reference>
<sequence>MDSAGLGLVEGQRGNALLAWAILLFLLVTAGVELVTGEIVWAGFVLAVVALALVPAARYRDRQMMLPWELLVLAALPVASRVFIAGRTIGEVTLTGRVTAYIAVAAVALIVAVLLDRFTPVRMNDQFATVFVVVTTTAAAGIWAVAQWLSDIYLGTGFLARPHAEEALMWDFVAATLAGALSGVLFTYYFRRRAGGGDAGGDDTGGAGGSRPANGGGHA</sequence>
<dbReference type="AlphaFoldDB" id="A0A8T4GZF7"/>
<feature type="transmembrane region" description="Helical" evidence="2">
    <location>
        <begin position="68"/>
        <end position="86"/>
    </location>
</feature>
<evidence type="ECO:0000256" key="2">
    <source>
        <dbReference type="SAM" id="Phobius"/>
    </source>
</evidence>
<comment type="caution">
    <text evidence="3">The sequence shown here is derived from an EMBL/GenBank/DDBJ whole genome shotgun (WGS) entry which is preliminary data.</text>
</comment>
<feature type="transmembrane region" description="Helical" evidence="2">
    <location>
        <begin position="39"/>
        <end position="56"/>
    </location>
</feature>
<evidence type="ECO:0000313" key="4">
    <source>
        <dbReference type="Proteomes" id="UP000823736"/>
    </source>
</evidence>
<feature type="transmembrane region" description="Helical" evidence="2">
    <location>
        <begin position="16"/>
        <end position="33"/>
    </location>
</feature>
<dbReference type="RefSeq" id="WP_209492172.1">
    <property type="nucleotide sequence ID" value="NZ_JAGGLC010000005.1"/>
</dbReference>
<name>A0A8T4GZF7_9EURY</name>
<evidence type="ECO:0000256" key="1">
    <source>
        <dbReference type="SAM" id="MobiDB-lite"/>
    </source>
</evidence>
<keyword evidence="4" id="KW-1185">Reference proteome</keyword>
<evidence type="ECO:0000313" key="3">
    <source>
        <dbReference type="EMBL" id="MBP1987810.1"/>
    </source>
</evidence>
<feature type="region of interest" description="Disordered" evidence="1">
    <location>
        <begin position="200"/>
        <end position="219"/>
    </location>
</feature>
<dbReference type="Proteomes" id="UP000823736">
    <property type="component" value="Unassembled WGS sequence"/>
</dbReference>
<dbReference type="OrthoDB" id="342532at2157"/>
<dbReference type="EMBL" id="JAGGLC010000005">
    <property type="protein sequence ID" value="MBP1987810.1"/>
    <property type="molecule type" value="Genomic_DNA"/>
</dbReference>